<dbReference type="KEGG" id="pno:SNOG_04613"/>
<dbReference type="VEuPathDB" id="FungiDB:JI435_046130"/>
<organism evidence="1 2">
    <name type="scientific">Phaeosphaeria nodorum (strain SN15 / ATCC MYA-4574 / FGSC 10173)</name>
    <name type="common">Glume blotch fungus</name>
    <name type="synonym">Parastagonospora nodorum</name>
    <dbReference type="NCBI Taxonomy" id="321614"/>
    <lineage>
        <taxon>Eukaryota</taxon>
        <taxon>Fungi</taxon>
        <taxon>Dikarya</taxon>
        <taxon>Ascomycota</taxon>
        <taxon>Pezizomycotina</taxon>
        <taxon>Dothideomycetes</taxon>
        <taxon>Pleosporomycetidae</taxon>
        <taxon>Pleosporales</taxon>
        <taxon>Pleosporineae</taxon>
        <taxon>Phaeosphaeriaceae</taxon>
        <taxon>Parastagonospora</taxon>
    </lineage>
</organism>
<dbReference type="EMBL" id="CH445330">
    <property type="protein sequence ID" value="EAT88373.1"/>
    <property type="molecule type" value="Genomic_DNA"/>
</dbReference>
<proteinExistence type="predicted"/>
<dbReference type="Proteomes" id="UP000001055">
    <property type="component" value="Unassembled WGS sequence"/>
</dbReference>
<dbReference type="InParanoid" id="Q0UUF1"/>
<evidence type="ECO:0000313" key="2">
    <source>
        <dbReference type="Proteomes" id="UP000001055"/>
    </source>
</evidence>
<name>Q0UUF1_PHANO</name>
<dbReference type="AlphaFoldDB" id="Q0UUF1"/>
<gene>
    <name evidence="1" type="ORF">SNOG_04613</name>
</gene>
<dbReference type="GeneID" id="5971894"/>
<evidence type="ECO:0000313" key="1">
    <source>
        <dbReference type="EMBL" id="EAT88373.1"/>
    </source>
</evidence>
<sequence length="355" mass="40251">MSPILPKVTPPEVLMAYTGLYRDDTGARIAVTLDAGQLRIGYFTGTPSILTKSIDISIDHFRLNHVEGDTEEELKLNSKVMAVAIVLRAKDTVMFKVKKGEIVGLSVDGKAYERTKRGACRILELSAELRNRIWTYALMHASGGDRVVLQQPTRDGYTMITGDLKDARLLEFASNSLICSNGSALVKLLRPVKNPEIVRWLRKLVFIPNWGWGRWPEEKVLYSVVDFARLVPDCRVMIIPYLWHIKDSKFTAVRDYIKMGIALRQAMRVDGGRRMPAVVDAVKHLRAGRTAEELDCTKIKFYPFKTKTDTTKSLKLACKSRVMDPILIWYVGEDGKKEAEHMIKADILRWLKEGI</sequence>
<dbReference type="RefSeq" id="XP_001795026.1">
    <property type="nucleotide sequence ID" value="XM_001794974.1"/>
</dbReference>
<protein>
    <submittedName>
        <fullName evidence="1">Uncharacterized protein</fullName>
    </submittedName>
</protein>
<accession>Q0UUF1</accession>
<reference evidence="2" key="1">
    <citation type="journal article" date="2007" name="Plant Cell">
        <title>Dothideomycete-plant interactions illuminated by genome sequencing and EST analysis of the wheat pathogen Stagonospora nodorum.</title>
        <authorList>
            <person name="Hane J.K."/>
            <person name="Lowe R.G."/>
            <person name="Solomon P.S."/>
            <person name="Tan K.C."/>
            <person name="Schoch C.L."/>
            <person name="Spatafora J.W."/>
            <person name="Crous P.W."/>
            <person name="Kodira C."/>
            <person name="Birren B.W."/>
            <person name="Galagan J.E."/>
            <person name="Torriani S.F."/>
            <person name="McDonald B.A."/>
            <person name="Oliver R.P."/>
        </authorList>
    </citation>
    <scope>NUCLEOTIDE SEQUENCE [LARGE SCALE GENOMIC DNA]</scope>
    <source>
        <strain evidence="2">SN15 / ATCC MYA-4574 / FGSC 10173</strain>
    </source>
</reference>